<sequence>MPRPRPSSKKRRKAYEEMRIIRELVAKKNLGLTQNAHAASAQSSTTPSGSDPSGSNHNFPAPQVVKPKCKHRHLPVRFPNRHYYAREDKYDHRFFTFLRRSTERMDNKIAEMTKVLNIRNSLLSVKLKRYRERLSGDNEQIRRDVAWHVRRIEERSLPKLLRRVDHLENRCNELSLELMRERQHRRMTRMGGHTEGNVDNVDQSMAAGVFLRSSLAHVALVESIRQSVISATSSNRQRVGSRR</sequence>
<comment type="caution">
    <text evidence="3">The sequence shown here is derived from an EMBL/GenBank/DDBJ whole genome shotgun (WGS) entry which is preliminary data.</text>
</comment>
<name>A0ABQ8RA30_FUSEQ</name>
<keyword evidence="1" id="KW-0175">Coiled coil</keyword>
<feature type="coiled-coil region" evidence="1">
    <location>
        <begin position="157"/>
        <end position="184"/>
    </location>
</feature>
<accession>A0ABQ8RA30</accession>
<gene>
    <name evidence="3" type="ORF">NW768_007112</name>
</gene>
<organism evidence="3 4">
    <name type="scientific">Fusarium equiseti</name>
    <name type="common">Fusarium scirpi</name>
    <dbReference type="NCBI Taxonomy" id="61235"/>
    <lineage>
        <taxon>Eukaryota</taxon>
        <taxon>Fungi</taxon>
        <taxon>Dikarya</taxon>
        <taxon>Ascomycota</taxon>
        <taxon>Pezizomycotina</taxon>
        <taxon>Sordariomycetes</taxon>
        <taxon>Hypocreomycetidae</taxon>
        <taxon>Hypocreales</taxon>
        <taxon>Nectriaceae</taxon>
        <taxon>Fusarium</taxon>
        <taxon>Fusarium incarnatum-equiseti species complex</taxon>
    </lineage>
</organism>
<evidence type="ECO:0000256" key="1">
    <source>
        <dbReference type="SAM" id="Coils"/>
    </source>
</evidence>
<proteinExistence type="predicted"/>
<evidence type="ECO:0000313" key="3">
    <source>
        <dbReference type="EMBL" id="KAJ4130130.1"/>
    </source>
</evidence>
<keyword evidence="4" id="KW-1185">Reference proteome</keyword>
<reference evidence="3" key="1">
    <citation type="submission" date="2022-09" db="EMBL/GenBank/DDBJ databases">
        <title>Fusarium specimens isolated from Avocado Roots.</title>
        <authorList>
            <person name="Stajich J."/>
            <person name="Roper C."/>
            <person name="Heimlech-Rivalta G."/>
        </authorList>
    </citation>
    <scope>NUCLEOTIDE SEQUENCE</scope>
    <source>
        <strain evidence="3">CF00095</strain>
    </source>
</reference>
<evidence type="ECO:0000313" key="4">
    <source>
        <dbReference type="Proteomes" id="UP001152024"/>
    </source>
</evidence>
<dbReference type="Proteomes" id="UP001152024">
    <property type="component" value="Unassembled WGS sequence"/>
</dbReference>
<dbReference type="EMBL" id="JAOQBH010000010">
    <property type="protein sequence ID" value="KAJ4130130.1"/>
    <property type="molecule type" value="Genomic_DNA"/>
</dbReference>
<evidence type="ECO:0000256" key="2">
    <source>
        <dbReference type="SAM" id="MobiDB-lite"/>
    </source>
</evidence>
<feature type="compositionally biased region" description="Polar residues" evidence="2">
    <location>
        <begin position="31"/>
        <end position="42"/>
    </location>
</feature>
<protein>
    <submittedName>
        <fullName evidence="3">Uncharacterized protein</fullName>
    </submittedName>
</protein>
<feature type="region of interest" description="Disordered" evidence="2">
    <location>
        <begin position="29"/>
        <end position="65"/>
    </location>
</feature>
<feature type="compositionally biased region" description="Low complexity" evidence="2">
    <location>
        <begin position="43"/>
        <end position="55"/>
    </location>
</feature>